<feature type="domain" description="Cyclic nucleotide-binding" evidence="4">
    <location>
        <begin position="8"/>
        <end position="110"/>
    </location>
</feature>
<dbReference type="AlphaFoldDB" id="A0AAW5F3M9"/>
<keyword evidence="2" id="KW-0238">DNA-binding</keyword>
<proteinExistence type="predicted"/>
<dbReference type="InterPro" id="IPR018490">
    <property type="entry name" value="cNMP-bd_dom_sf"/>
</dbReference>
<evidence type="ECO:0000259" key="4">
    <source>
        <dbReference type="PROSITE" id="PS50042"/>
    </source>
</evidence>
<dbReference type="SMART" id="SM00419">
    <property type="entry name" value="HTH_CRP"/>
    <property type="match status" value="1"/>
</dbReference>
<reference evidence="6" key="1">
    <citation type="journal article" date="2022" name="Cell Host Microbe">
        <title>Colonization of the live biotherapeutic product VE303 and modulation of the microbiota and metabolites in healthy volunteers.</title>
        <authorList>
            <person name="Dsouza M."/>
            <person name="Menon R."/>
            <person name="Crossette E."/>
            <person name="Bhattarai S.K."/>
            <person name="Schneider J."/>
            <person name="Kim Y.G."/>
            <person name="Reddy S."/>
            <person name="Caballero S."/>
            <person name="Felix C."/>
            <person name="Cornacchione L."/>
            <person name="Hendrickson J."/>
            <person name="Watson A.R."/>
            <person name="Minot S.S."/>
            <person name="Greenfield N."/>
            <person name="Schopf L."/>
            <person name="Szabady R."/>
            <person name="Patarroyo J."/>
            <person name="Smith W."/>
            <person name="Harrison P."/>
            <person name="Kuijper E.J."/>
            <person name="Kelly C.P."/>
            <person name="Olle B."/>
            <person name="Bobilev D."/>
            <person name="Silber J.L."/>
            <person name="Bucci V."/>
            <person name="Roberts B."/>
            <person name="Faith J."/>
            <person name="Norman J.M."/>
        </authorList>
    </citation>
    <scope>NUCLEOTIDE SEQUENCE</scope>
    <source>
        <strain evidence="6">VE303-04</strain>
    </source>
</reference>
<dbReference type="InterPro" id="IPR050397">
    <property type="entry name" value="Env_Response_Regulators"/>
</dbReference>
<feature type="domain" description="HTH crp-type" evidence="5">
    <location>
        <begin position="149"/>
        <end position="216"/>
    </location>
</feature>
<dbReference type="PROSITE" id="PS50042">
    <property type="entry name" value="CNMP_BINDING_3"/>
    <property type="match status" value="1"/>
</dbReference>
<dbReference type="PROSITE" id="PS51063">
    <property type="entry name" value="HTH_CRP_2"/>
    <property type="match status" value="1"/>
</dbReference>
<evidence type="ECO:0000313" key="6">
    <source>
        <dbReference type="EMBL" id="MCK0086507.1"/>
    </source>
</evidence>
<name>A0AAW5F3M9_CLOSY</name>
<dbReference type="Pfam" id="PF13545">
    <property type="entry name" value="HTH_Crp_2"/>
    <property type="match status" value="1"/>
</dbReference>
<protein>
    <submittedName>
        <fullName evidence="6">Crp/Fnr family transcriptional regulator</fullName>
    </submittedName>
</protein>
<accession>A0AAW5F3M9</accession>
<dbReference type="EMBL" id="JAINVB010000001">
    <property type="protein sequence ID" value="MCK0086507.1"/>
    <property type="molecule type" value="Genomic_DNA"/>
</dbReference>
<dbReference type="Gene3D" id="2.60.120.10">
    <property type="entry name" value="Jelly Rolls"/>
    <property type="match status" value="1"/>
</dbReference>
<dbReference type="InterPro" id="IPR012318">
    <property type="entry name" value="HTH_CRP"/>
</dbReference>
<evidence type="ECO:0000256" key="2">
    <source>
        <dbReference type="ARBA" id="ARBA00023125"/>
    </source>
</evidence>
<gene>
    <name evidence="6" type="ORF">K5I21_11615</name>
</gene>
<dbReference type="GO" id="GO:0005829">
    <property type="term" value="C:cytosol"/>
    <property type="evidence" value="ECO:0007669"/>
    <property type="project" value="TreeGrafter"/>
</dbReference>
<dbReference type="SUPFAM" id="SSF51206">
    <property type="entry name" value="cAMP-binding domain-like"/>
    <property type="match status" value="1"/>
</dbReference>
<dbReference type="SUPFAM" id="SSF46785">
    <property type="entry name" value="Winged helix' DNA-binding domain"/>
    <property type="match status" value="1"/>
</dbReference>
<dbReference type="RefSeq" id="WP_024738325.1">
    <property type="nucleotide sequence ID" value="NZ_JAINVB010000001.1"/>
</dbReference>
<dbReference type="SMART" id="SM00100">
    <property type="entry name" value="cNMP"/>
    <property type="match status" value="1"/>
</dbReference>
<dbReference type="InterPro" id="IPR000595">
    <property type="entry name" value="cNMP-bd_dom"/>
</dbReference>
<evidence type="ECO:0000256" key="1">
    <source>
        <dbReference type="ARBA" id="ARBA00023015"/>
    </source>
</evidence>
<dbReference type="GO" id="GO:0003700">
    <property type="term" value="F:DNA-binding transcription factor activity"/>
    <property type="evidence" value="ECO:0007669"/>
    <property type="project" value="TreeGrafter"/>
</dbReference>
<dbReference type="PANTHER" id="PTHR24567:SF26">
    <property type="entry name" value="REGULATORY PROTEIN YEIL"/>
    <property type="match status" value="1"/>
</dbReference>
<dbReference type="Pfam" id="PF00027">
    <property type="entry name" value="cNMP_binding"/>
    <property type="match status" value="1"/>
</dbReference>
<dbReference type="Proteomes" id="UP001203136">
    <property type="component" value="Unassembled WGS sequence"/>
</dbReference>
<dbReference type="CDD" id="cd00038">
    <property type="entry name" value="CAP_ED"/>
    <property type="match status" value="1"/>
</dbReference>
<evidence type="ECO:0000313" key="7">
    <source>
        <dbReference type="Proteomes" id="UP001203136"/>
    </source>
</evidence>
<dbReference type="PANTHER" id="PTHR24567">
    <property type="entry name" value="CRP FAMILY TRANSCRIPTIONAL REGULATORY PROTEIN"/>
    <property type="match status" value="1"/>
</dbReference>
<keyword evidence="1" id="KW-0805">Transcription regulation</keyword>
<evidence type="ECO:0000256" key="3">
    <source>
        <dbReference type="ARBA" id="ARBA00023163"/>
    </source>
</evidence>
<keyword evidence="3" id="KW-0804">Transcription</keyword>
<comment type="caution">
    <text evidence="6">The sequence shown here is derived from an EMBL/GenBank/DDBJ whole genome shotgun (WGS) entry which is preliminary data.</text>
</comment>
<sequence>MKIQELKLFNGLTEDELQRSLVCSQSNIVEYEKDDYIFSQGERPRWIYMILSGEVLLEQINMAGRQTYAEYLGERQQFGVVDLFLKRKQYSYSARARSHVKLLKISSHFFYGTCENNCMHHSKILFNMMGVFAEEAEKKSKKIQLLTCGSLRQRIALYLLQNSGENKKVELVMNREELAASLNAARPSLSRELSQMQDEGIIKMEGRKSIKILDYSRLQEDLADVSD</sequence>
<organism evidence="6 7">
    <name type="scientific">Clostridium symbiosum</name>
    <name type="common">Bacteroides symbiosus</name>
    <dbReference type="NCBI Taxonomy" id="1512"/>
    <lineage>
        <taxon>Bacteria</taxon>
        <taxon>Bacillati</taxon>
        <taxon>Bacillota</taxon>
        <taxon>Clostridia</taxon>
        <taxon>Lachnospirales</taxon>
        <taxon>Lachnospiraceae</taxon>
        <taxon>Otoolea</taxon>
    </lineage>
</organism>
<dbReference type="GO" id="GO:0003677">
    <property type="term" value="F:DNA binding"/>
    <property type="evidence" value="ECO:0007669"/>
    <property type="project" value="UniProtKB-KW"/>
</dbReference>
<dbReference type="InterPro" id="IPR014710">
    <property type="entry name" value="RmlC-like_jellyroll"/>
</dbReference>
<evidence type="ECO:0000259" key="5">
    <source>
        <dbReference type="PROSITE" id="PS51063"/>
    </source>
</evidence>
<dbReference type="InterPro" id="IPR036390">
    <property type="entry name" value="WH_DNA-bd_sf"/>
</dbReference>